<dbReference type="Pfam" id="PF00168">
    <property type="entry name" value="C2"/>
    <property type="match status" value="1"/>
</dbReference>
<dbReference type="SMART" id="SM00239">
    <property type="entry name" value="C2"/>
    <property type="match status" value="1"/>
</dbReference>
<dbReference type="SUPFAM" id="SSF49562">
    <property type="entry name" value="C2 domain (Calcium/lipid-binding domain, CaLB)"/>
    <property type="match status" value="1"/>
</dbReference>
<reference evidence="5" key="1">
    <citation type="submission" date="2021-01" db="EMBL/GenBank/DDBJ databases">
        <authorList>
            <person name="Corre E."/>
            <person name="Pelletier E."/>
            <person name="Niang G."/>
            <person name="Scheremetjew M."/>
            <person name="Finn R."/>
            <person name="Kale V."/>
            <person name="Holt S."/>
            <person name="Cochrane G."/>
            <person name="Meng A."/>
            <person name="Brown T."/>
            <person name="Cohen L."/>
        </authorList>
    </citation>
    <scope>NUCLEOTIDE SEQUENCE</scope>
    <source>
        <strain evidence="5">CCMP3105</strain>
    </source>
</reference>
<keyword evidence="1" id="KW-0479">Metal-binding</keyword>
<feature type="compositionally biased region" description="Low complexity" evidence="3">
    <location>
        <begin position="384"/>
        <end position="393"/>
    </location>
</feature>
<dbReference type="PROSITE" id="PS50004">
    <property type="entry name" value="C2"/>
    <property type="match status" value="1"/>
</dbReference>
<dbReference type="Gene3D" id="2.60.40.150">
    <property type="entry name" value="C2 domain"/>
    <property type="match status" value="1"/>
</dbReference>
<accession>A0A7S4VWZ9</accession>
<feature type="compositionally biased region" description="Low complexity" evidence="3">
    <location>
        <begin position="27"/>
        <end position="43"/>
    </location>
</feature>
<evidence type="ECO:0000259" key="4">
    <source>
        <dbReference type="PROSITE" id="PS50004"/>
    </source>
</evidence>
<dbReference type="GO" id="GO:0046872">
    <property type="term" value="F:metal ion binding"/>
    <property type="evidence" value="ECO:0007669"/>
    <property type="project" value="UniProtKB-KW"/>
</dbReference>
<dbReference type="CDD" id="cd00030">
    <property type="entry name" value="C2"/>
    <property type="match status" value="1"/>
</dbReference>
<evidence type="ECO:0000256" key="1">
    <source>
        <dbReference type="ARBA" id="ARBA00022723"/>
    </source>
</evidence>
<dbReference type="PANTHER" id="PTHR45911">
    <property type="entry name" value="C2 DOMAIN-CONTAINING PROTEIN"/>
    <property type="match status" value="1"/>
</dbReference>
<proteinExistence type="predicted"/>
<sequence length="670" mass="69674">MLQVPGRADSGCTATGVGGLDLLRLVGASPPGRPASARPARQGRTPRELAEEILARGVPCIADYLPEGPKPQSARVYRSPRSAHRGAPPRPGSAQQRGAVRRGPSAAGPPADFAAKPVPSSPSRPASAAAGGAGRQSPPRARGWRDGAAGQEADARPAADGPVPPPPVPLKTGPREALTRGASGRSPSPPLAPSSPSRPASAAAGGAGRRSPPCAWGWRDKAAGQEAEARPAAAGLLSPPPVPVEIGPREARTRGASSGSPAPPLAQDWASEAEPRAAVGRAHTPPPPIPGASGGEAHAAQPASAGVAPGSAAARSASPRREEPGSPGQGGGSPTEGPGRIGEWIVPGHRRHSDGNAGTAGTDGWAPPPRSRRRTLTAPRQGTSSAGSDSSPSARCRRGAEIVCGLHRRTLLAEMRRRADLKHYDMEDFEREEEEGGKEPPQPSPPQEASPASRRRSLAFGGHRDLLVTIKDATGLRASEVGGRSDPLCICELQGKSETRFETEAVRRTLEPAWDEQHVVHGLEHGDTLLFTVVDAALDKGELLGKASLTYAQIGHQGLETELELTAPKAPRGSRGTLRVQVDILDSSGRPYRRRQSSPEVGHPALRRSLASPQRPCVFQVSEAPLASTWSGPRRTRATVGGRPFAVTWGGPDDAKPQGVHGRRGSHHWM</sequence>
<dbReference type="EMBL" id="HBNR01065043">
    <property type="protein sequence ID" value="CAE4636496.1"/>
    <property type="molecule type" value="Transcribed_RNA"/>
</dbReference>
<feature type="compositionally biased region" description="Low complexity" evidence="3">
    <location>
        <begin position="297"/>
        <end position="317"/>
    </location>
</feature>
<name>A0A7S4VWZ9_9DINO</name>
<organism evidence="5">
    <name type="scientific">Alexandrium monilatum</name>
    <dbReference type="NCBI Taxonomy" id="311494"/>
    <lineage>
        <taxon>Eukaryota</taxon>
        <taxon>Sar</taxon>
        <taxon>Alveolata</taxon>
        <taxon>Dinophyceae</taxon>
        <taxon>Gonyaulacales</taxon>
        <taxon>Pyrocystaceae</taxon>
        <taxon>Alexandrium</taxon>
    </lineage>
</organism>
<feature type="compositionally biased region" description="Basic residues" evidence="3">
    <location>
        <begin position="661"/>
        <end position="670"/>
    </location>
</feature>
<gene>
    <name evidence="5" type="ORF">AMON00008_LOCUS45941</name>
</gene>
<keyword evidence="2" id="KW-0106">Calcium</keyword>
<feature type="region of interest" description="Disordered" evidence="3">
    <location>
        <begin position="424"/>
        <end position="455"/>
    </location>
</feature>
<evidence type="ECO:0000256" key="3">
    <source>
        <dbReference type="SAM" id="MobiDB-lite"/>
    </source>
</evidence>
<feature type="compositionally biased region" description="Low complexity" evidence="3">
    <location>
        <begin position="194"/>
        <end position="215"/>
    </location>
</feature>
<feature type="compositionally biased region" description="Acidic residues" evidence="3">
    <location>
        <begin position="427"/>
        <end position="436"/>
    </location>
</feature>
<protein>
    <recommendedName>
        <fullName evidence="4">C2 domain-containing protein</fullName>
    </recommendedName>
</protein>
<feature type="domain" description="C2" evidence="4">
    <location>
        <begin position="445"/>
        <end position="565"/>
    </location>
</feature>
<dbReference type="InterPro" id="IPR000008">
    <property type="entry name" value="C2_dom"/>
</dbReference>
<feature type="compositionally biased region" description="Basic and acidic residues" evidence="3">
    <location>
        <begin position="218"/>
        <end position="229"/>
    </location>
</feature>
<feature type="region of interest" description="Disordered" evidence="3">
    <location>
        <begin position="644"/>
        <end position="670"/>
    </location>
</feature>
<dbReference type="InterPro" id="IPR035892">
    <property type="entry name" value="C2_domain_sf"/>
</dbReference>
<feature type="region of interest" description="Disordered" evidence="3">
    <location>
        <begin position="62"/>
        <end position="396"/>
    </location>
</feature>
<feature type="region of interest" description="Disordered" evidence="3">
    <location>
        <begin position="27"/>
        <end position="48"/>
    </location>
</feature>
<evidence type="ECO:0000256" key="2">
    <source>
        <dbReference type="ARBA" id="ARBA00022837"/>
    </source>
</evidence>
<feature type="compositionally biased region" description="Low complexity" evidence="3">
    <location>
        <begin position="114"/>
        <end position="141"/>
    </location>
</feature>
<dbReference type="AlphaFoldDB" id="A0A7S4VWZ9"/>
<evidence type="ECO:0000313" key="5">
    <source>
        <dbReference type="EMBL" id="CAE4636496.1"/>
    </source>
</evidence>
<feature type="region of interest" description="Disordered" evidence="3">
    <location>
        <begin position="590"/>
        <end position="609"/>
    </location>
</feature>